<gene>
    <name evidence="5" type="ORF">SCLCIDRAFT_1214651</name>
</gene>
<dbReference type="OrthoDB" id="10252740at2759"/>
<dbReference type="CDD" id="cd02846">
    <property type="entry name" value="PAZ_argonaute_like"/>
    <property type="match status" value="1"/>
</dbReference>
<dbReference type="Pfam" id="PF02171">
    <property type="entry name" value="Piwi"/>
    <property type="match status" value="1"/>
</dbReference>
<evidence type="ECO:0008006" key="7">
    <source>
        <dbReference type="Google" id="ProtNLM"/>
    </source>
</evidence>
<comment type="similarity">
    <text evidence="1">Belongs to the argonaute family.</text>
</comment>
<dbReference type="Proteomes" id="UP000053989">
    <property type="component" value="Unassembled WGS sequence"/>
</dbReference>
<dbReference type="InterPro" id="IPR032472">
    <property type="entry name" value="ArgoL2"/>
</dbReference>
<dbReference type="SMART" id="SM01163">
    <property type="entry name" value="DUF1785"/>
    <property type="match status" value="1"/>
</dbReference>
<feature type="domain" description="PAZ" evidence="3">
    <location>
        <begin position="328"/>
        <end position="425"/>
    </location>
</feature>
<dbReference type="EMBL" id="KN822039">
    <property type="protein sequence ID" value="KIM62863.1"/>
    <property type="molecule type" value="Genomic_DNA"/>
</dbReference>
<dbReference type="InterPro" id="IPR012337">
    <property type="entry name" value="RNaseH-like_sf"/>
</dbReference>
<dbReference type="CDD" id="cd04657">
    <property type="entry name" value="Piwi_ago-like"/>
    <property type="match status" value="1"/>
</dbReference>
<evidence type="ECO:0000313" key="6">
    <source>
        <dbReference type="Proteomes" id="UP000053989"/>
    </source>
</evidence>
<dbReference type="SMART" id="SM00949">
    <property type="entry name" value="PAZ"/>
    <property type="match status" value="1"/>
</dbReference>
<feature type="region of interest" description="Disordered" evidence="2">
    <location>
        <begin position="1"/>
        <end position="77"/>
    </location>
</feature>
<dbReference type="Gene3D" id="2.170.260.10">
    <property type="entry name" value="paz domain"/>
    <property type="match status" value="1"/>
</dbReference>
<dbReference type="Pfam" id="PF16488">
    <property type="entry name" value="ArgoL2"/>
    <property type="match status" value="1"/>
</dbReference>
<dbReference type="PANTHER" id="PTHR22891">
    <property type="entry name" value="EUKARYOTIC TRANSLATION INITIATION FACTOR 2C"/>
    <property type="match status" value="1"/>
</dbReference>
<dbReference type="SUPFAM" id="SSF53098">
    <property type="entry name" value="Ribonuclease H-like"/>
    <property type="match status" value="1"/>
</dbReference>
<dbReference type="InterPro" id="IPR036397">
    <property type="entry name" value="RNaseH_sf"/>
</dbReference>
<dbReference type="InParanoid" id="A0A0C2ZMP7"/>
<dbReference type="HOGENOM" id="CLU_004544_4_1_1"/>
<dbReference type="Pfam" id="PF08699">
    <property type="entry name" value="ArgoL1"/>
    <property type="match status" value="1"/>
</dbReference>
<evidence type="ECO:0000256" key="2">
    <source>
        <dbReference type="SAM" id="MobiDB-lite"/>
    </source>
</evidence>
<dbReference type="SMART" id="SM00950">
    <property type="entry name" value="Piwi"/>
    <property type="match status" value="1"/>
</dbReference>
<dbReference type="InterPro" id="IPR003165">
    <property type="entry name" value="Piwi"/>
</dbReference>
<dbReference type="SUPFAM" id="SSF101690">
    <property type="entry name" value="PAZ domain"/>
    <property type="match status" value="1"/>
</dbReference>
<protein>
    <recommendedName>
        <fullName evidence="7">Piwi domain-containing protein</fullName>
    </recommendedName>
</protein>
<dbReference type="PROSITE" id="PS50821">
    <property type="entry name" value="PAZ"/>
    <property type="match status" value="1"/>
</dbReference>
<dbReference type="GO" id="GO:0003723">
    <property type="term" value="F:RNA binding"/>
    <property type="evidence" value="ECO:0007669"/>
    <property type="project" value="InterPro"/>
</dbReference>
<reference evidence="6" key="2">
    <citation type="submission" date="2015-01" db="EMBL/GenBank/DDBJ databases">
        <title>Evolutionary Origins and Diversification of the Mycorrhizal Mutualists.</title>
        <authorList>
            <consortium name="DOE Joint Genome Institute"/>
            <consortium name="Mycorrhizal Genomics Consortium"/>
            <person name="Kohler A."/>
            <person name="Kuo A."/>
            <person name="Nagy L.G."/>
            <person name="Floudas D."/>
            <person name="Copeland A."/>
            <person name="Barry K.W."/>
            <person name="Cichocki N."/>
            <person name="Veneault-Fourrey C."/>
            <person name="LaButti K."/>
            <person name="Lindquist E.A."/>
            <person name="Lipzen A."/>
            <person name="Lundell T."/>
            <person name="Morin E."/>
            <person name="Murat C."/>
            <person name="Riley R."/>
            <person name="Ohm R."/>
            <person name="Sun H."/>
            <person name="Tunlid A."/>
            <person name="Henrissat B."/>
            <person name="Grigoriev I.V."/>
            <person name="Hibbett D.S."/>
            <person name="Martin F."/>
        </authorList>
    </citation>
    <scope>NUCLEOTIDE SEQUENCE [LARGE SCALE GENOMIC DNA]</scope>
    <source>
        <strain evidence="6">Foug A</strain>
    </source>
</reference>
<dbReference type="AlphaFoldDB" id="A0A0C2ZMP7"/>
<feature type="compositionally biased region" description="Low complexity" evidence="2">
    <location>
        <begin position="28"/>
        <end position="38"/>
    </location>
</feature>
<feature type="compositionally biased region" description="Gly residues" evidence="2">
    <location>
        <begin position="1"/>
        <end position="27"/>
    </location>
</feature>
<accession>A0A0C2ZMP7</accession>
<proteinExistence type="inferred from homology"/>
<sequence length="964" mass="105646">MSNRGYRGGPRGGRAGGPGPGPGGGRGSPDPYRGRGSPDTFRGRGSPSFPQGDRGGRGGNRGGRGRPFRARGEIFMRGRPATVDARIANNSDKQLVASFRSQRPNPDEIPLRPDFGTVGTEIKLRTNFFPVKIPKGPLYEYDVAIAPVAGTASRRVKRRIYQLAEQTSAWAQAGLLGNVAHDNSSKLIAARTLPQPLTIKVPYYDDDEQGPPATGGKEYTLTIKFTQPLDTSCITSYIQGHSQYRNYDILPVISALNVILASSPGRTGVVVGRNKYFFRAAADPFPLGGGLEAWKGFYSSVRPAHQQLMVNVNVCTTAFYVVQNLASAMMEFSRASFGARMTAFCKGVRVQTTHLGHRKTIKEVSRFNAKQYSFRAEEYGANVTVEQYFRRKYNITLSHPDMPLVDVGGKDKKILLPPEVCKILPDQPFRGKLTEDHTANMITVACQPPNINGESIVNQGLTHLGFRGAQPVLQAFGTGIGPDMAVVPGRILPRPGIKYSPSGSPPSIDDKASWNLRGVKFAVGATLDKMAVLVIKDGKNRDEFAGRTDPELHEVVDGFRKMCATSGMRVLGQPTYLEAKLPQKNQGDPMRRAAIGVIRTTLLSMQSKPNIIMVMLADGDRAIYEGLKHLCDVYMGVHTVCVHSSKIRKQSPQYYANVALKFNMKLGGMNHSLNDTISNKFLSAMPTMIVGMDVTHPGPGSAKGTPSIAAVVASVDNQYAQFPGSLEIQETRKEMITNLKGMMIERIELFKLRNKGKLPDRVLVYRDGVSEGQFNVVRAEELPEIRKAFVKFDKPKEPYRPKLTIVICGKRHHTRFYPTEEGNAAGDGNPRPGTVVDRGVTAVYEFDFFLQAHGGLQGTTRPTHYYVVHDEIGFGADGLQGLTNALSYMFSRATKAVSLVSPAYYADVACERGRCYVRKLLHGYVGDGNTTVSGSGAEEDVMKEAQQLWHGGVHKVLKDTMFYL</sequence>
<dbReference type="InterPro" id="IPR003100">
    <property type="entry name" value="PAZ_dom"/>
</dbReference>
<dbReference type="Gene3D" id="3.30.420.10">
    <property type="entry name" value="Ribonuclease H-like superfamily/Ribonuclease H"/>
    <property type="match status" value="1"/>
</dbReference>
<dbReference type="Pfam" id="PF02170">
    <property type="entry name" value="PAZ"/>
    <property type="match status" value="1"/>
</dbReference>
<dbReference type="Pfam" id="PF16486">
    <property type="entry name" value="ArgoN"/>
    <property type="match status" value="1"/>
</dbReference>
<dbReference type="Gene3D" id="3.40.50.2300">
    <property type="match status" value="1"/>
</dbReference>
<dbReference type="STRING" id="1036808.A0A0C2ZMP7"/>
<dbReference type="InterPro" id="IPR014811">
    <property type="entry name" value="ArgoL1"/>
</dbReference>
<dbReference type="InterPro" id="IPR036085">
    <property type="entry name" value="PAZ_dom_sf"/>
</dbReference>
<evidence type="ECO:0000313" key="5">
    <source>
        <dbReference type="EMBL" id="KIM62863.1"/>
    </source>
</evidence>
<name>A0A0C2ZMP7_9AGAM</name>
<organism evidence="5 6">
    <name type="scientific">Scleroderma citrinum Foug A</name>
    <dbReference type="NCBI Taxonomy" id="1036808"/>
    <lineage>
        <taxon>Eukaryota</taxon>
        <taxon>Fungi</taxon>
        <taxon>Dikarya</taxon>
        <taxon>Basidiomycota</taxon>
        <taxon>Agaricomycotina</taxon>
        <taxon>Agaricomycetes</taxon>
        <taxon>Agaricomycetidae</taxon>
        <taxon>Boletales</taxon>
        <taxon>Sclerodermatineae</taxon>
        <taxon>Sclerodermataceae</taxon>
        <taxon>Scleroderma</taxon>
    </lineage>
</organism>
<keyword evidence="6" id="KW-1185">Reference proteome</keyword>
<dbReference type="PROSITE" id="PS50822">
    <property type="entry name" value="PIWI"/>
    <property type="match status" value="1"/>
</dbReference>
<evidence type="ECO:0000259" key="4">
    <source>
        <dbReference type="PROSITE" id="PS50822"/>
    </source>
</evidence>
<dbReference type="InterPro" id="IPR045246">
    <property type="entry name" value="Piwi_ago-like"/>
</dbReference>
<evidence type="ECO:0000259" key="3">
    <source>
        <dbReference type="PROSITE" id="PS50821"/>
    </source>
</evidence>
<feature type="domain" description="Piwi" evidence="4">
    <location>
        <begin position="611"/>
        <end position="907"/>
    </location>
</feature>
<evidence type="ECO:0000256" key="1">
    <source>
        <dbReference type="RuleBase" id="RU361178"/>
    </source>
</evidence>
<reference evidence="5 6" key="1">
    <citation type="submission" date="2014-04" db="EMBL/GenBank/DDBJ databases">
        <authorList>
            <consortium name="DOE Joint Genome Institute"/>
            <person name="Kuo A."/>
            <person name="Kohler A."/>
            <person name="Nagy L.G."/>
            <person name="Floudas D."/>
            <person name="Copeland A."/>
            <person name="Barry K.W."/>
            <person name="Cichocki N."/>
            <person name="Veneault-Fourrey C."/>
            <person name="LaButti K."/>
            <person name="Lindquist E.A."/>
            <person name="Lipzen A."/>
            <person name="Lundell T."/>
            <person name="Morin E."/>
            <person name="Murat C."/>
            <person name="Sun H."/>
            <person name="Tunlid A."/>
            <person name="Henrissat B."/>
            <person name="Grigoriev I.V."/>
            <person name="Hibbett D.S."/>
            <person name="Martin F."/>
            <person name="Nordberg H.P."/>
            <person name="Cantor M.N."/>
            <person name="Hua S.X."/>
        </authorList>
    </citation>
    <scope>NUCLEOTIDE SEQUENCE [LARGE SCALE GENOMIC DNA]</scope>
    <source>
        <strain evidence="5 6">Foug A</strain>
    </source>
</reference>
<dbReference type="InterPro" id="IPR032474">
    <property type="entry name" value="Argonaute_N"/>
</dbReference>